<organism evidence="1 2">
    <name type="scientific">Mycobacterium phage Cuke</name>
    <dbReference type="NCBI Taxonomy" id="2079417"/>
    <lineage>
        <taxon>Viruses</taxon>
        <taxon>Duplodnaviria</taxon>
        <taxon>Heunggongvirae</taxon>
        <taxon>Uroviricota</taxon>
        <taxon>Caudoviricetes</taxon>
        <taxon>Cukevirus</taxon>
        <taxon>Cukevirus cuke</taxon>
    </lineage>
</organism>
<protein>
    <submittedName>
        <fullName evidence="1">SsDNA-binding protein</fullName>
    </submittedName>
</protein>
<evidence type="ECO:0000313" key="1">
    <source>
        <dbReference type="EMBL" id="AVD99714.1"/>
    </source>
</evidence>
<sequence>MHVIITGSRDFTMGNLVSDELFILYHLLNWKDHTLTVVVGDCPTGADLFTKRWSEYMNSHWTPGQTGRVVFKEFKADWSRACDEKCYHPKRYRLEQVNGQDIHVPFCPVAGHMRNQAMVDYVEQQDDSACYRAFYKQGAKNRGTADCRRRCEAANIKGLKIVEPK</sequence>
<keyword evidence="1" id="KW-0238">DNA-binding</keyword>
<accession>A0A2L1IX07</accession>
<keyword evidence="2" id="KW-1185">Reference proteome</keyword>
<reference evidence="2" key="1">
    <citation type="submission" date="2018-01" db="EMBL/GenBank/DDBJ databases">
        <authorList>
            <person name="Gaut B.S."/>
            <person name="Morton B.R."/>
            <person name="Clegg M.T."/>
            <person name="Duvall M.R."/>
        </authorList>
    </citation>
    <scope>NUCLEOTIDE SEQUENCE [LARGE SCALE GENOMIC DNA]</scope>
</reference>
<evidence type="ECO:0000313" key="2">
    <source>
        <dbReference type="Proteomes" id="UP000240246"/>
    </source>
</evidence>
<dbReference type="GO" id="GO:0003677">
    <property type="term" value="F:DNA binding"/>
    <property type="evidence" value="ECO:0007669"/>
    <property type="project" value="UniProtKB-KW"/>
</dbReference>
<name>A0A2L1IX07_9CAUD</name>
<dbReference type="Proteomes" id="UP000240246">
    <property type="component" value="Segment"/>
</dbReference>
<dbReference type="EMBL" id="MG757156">
    <property type="protein sequence ID" value="AVD99714.1"/>
    <property type="molecule type" value="Genomic_DNA"/>
</dbReference>
<gene>
    <name evidence="1" type="ORF">SEA_CUKE_98</name>
</gene>
<proteinExistence type="predicted"/>